<dbReference type="EMBL" id="JAUEPN010000004">
    <property type="protein sequence ID" value="KAK3296335.1"/>
    <property type="molecule type" value="Genomic_DNA"/>
</dbReference>
<comment type="caution">
    <text evidence="1">The sequence shown here is derived from an EMBL/GenBank/DDBJ whole genome shotgun (WGS) entry which is preliminary data.</text>
</comment>
<dbReference type="AlphaFoldDB" id="A0AAE0HH28"/>
<proteinExistence type="predicted"/>
<dbReference type="Proteomes" id="UP001278766">
    <property type="component" value="Unassembled WGS sequence"/>
</dbReference>
<evidence type="ECO:0000313" key="2">
    <source>
        <dbReference type="Proteomes" id="UP001278766"/>
    </source>
</evidence>
<dbReference type="RefSeq" id="XP_062659849.1">
    <property type="nucleotide sequence ID" value="XM_062802334.1"/>
</dbReference>
<dbReference type="GeneID" id="87839282"/>
<reference evidence="1" key="2">
    <citation type="submission" date="2023-06" db="EMBL/GenBank/DDBJ databases">
        <authorList>
            <consortium name="Lawrence Berkeley National Laboratory"/>
            <person name="Haridas S."/>
            <person name="Hensen N."/>
            <person name="Bonometti L."/>
            <person name="Westerberg I."/>
            <person name="Brannstrom I.O."/>
            <person name="Guillou S."/>
            <person name="Cros-Aarteil S."/>
            <person name="Calhoun S."/>
            <person name="Kuo A."/>
            <person name="Mondo S."/>
            <person name="Pangilinan J."/>
            <person name="Riley R."/>
            <person name="Labutti K."/>
            <person name="Andreopoulos B."/>
            <person name="Lipzen A."/>
            <person name="Chen C."/>
            <person name="Yanf M."/>
            <person name="Daum C."/>
            <person name="Ng V."/>
            <person name="Clum A."/>
            <person name="Steindorff A."/>
            <person name="Ohm R."/>
            <person name="Martin F."/>
            <person name="Silar P."/>
            <person name="Natvig D."/>
            <person name="Lalanne C."/>
            <person name="Gautier V."/>
            <person name="Ament-Velasquez S.L."/>
            <person name="Kruys A."/>
            <person name="Hutchinson M.I."/>
            <person name="Powell A.J."/>
            <person name="Barry K."/>
            <person name="Miller A.N."/>
            <person name="Grigoriev I.V."/>
            <person name="Debuchy R."/>
            <person name="Gladieux P."/>
            <person name="Thoren M.H."/>
            <person name="Johannesson H."/>
        </authorList>
    </citation>
    <scope>NUCLEOTIDE SEQUENCE</scope>
    <source>
        <strain evidence="1">CBS 168.71</strain>
    </source>
</reference>
<dbReference type="PANTHER" id="PTHR42085:SF2">
    <property type="entry name" value="F-BOX DOMAIN-CONTAINING PROTEIN"/>
    <property type="match status" value="1"/>
</dbReference>
<evidence type="ECO:0000313" key="1">
    <source>
        <dbReference type="EMBL" id="KAK3296335.1"/>
    </source>
</evidence>
<keyword evidence="2" id="KW-1185">Reference proteome</keyword>
<protein>
    <submittedName>
        <fullName evidence="1">Uncharacterized protein</fullName>
    </submittedName>
</protein>
<name>A0AAE0HH28_9PEZI</name>
<accession>A0AAE0HH28</accession>
<gene>
    <name evidence="1" type="ORF">B0H64DRAFT_374433</name>
</gene>
<dbReference type="InterPro" id="IPR038883">
    <property type="entry name" value="AN11006-like"/>
</dbReference>
<organism evidence="1 2">
    <name type="scientific">Chaetomium fimeti</name>
    <dbReference type="NCBI Taxonomy" id="1854472"/>
    <lineage>
        <taxon>Eukaryota</taxon>
        <taxon>Fungi</taxon>
        <taxon>Dikarya</taxon>
        <taxon>Ascomycota</taxon>
        <taxon>Pezizomycotina</taxon>
        <taxon>Sordariomycetes</taxon>
        <taxon>Sordariomycetidae</taxon>
        <taxon>Sordariales</taxon>
        <taxon>Chaetomiaceae</taxon>
        <taxon>Chaetomium</taxon>
    </lineage>
</organism>
<dbReference type="PANTHER" id="PTHR42085">
    <property type="entry name" value="F-BOX DOMAIN-CONTAINING PROTEIN"/>
    <property type="match status" value="1"/>
</dbReference>
<sequence length="343" mass="39724">MAKLKPTLTLMEMEDEMGYKVDALDRPDEAEKRFYSDLTPVPDNTYGLTEKDYQEFVKRKHDKNSGKAADICYGVGFNLPLLLTEAEVVRTFSVAKLLRETTPSVNRGFFDLPREIRDKIYIFAIPRGEWRITNIDKFEQDNLIRGIGDPSGFYYPLSKSLVVLRVNKQMRLEALPFAYRRTTFIWDDLDDVIKFLVAIGQVGRDNIESLQFPWESRTDMEFTWEGFLDSELPWRLPVLHASECVQLLRRCKRLKHLRLCFEEDLILSMQPDAFMADSGIGELCSIQGITQLEIWDLGNSSLEHCRIAKLLREKIEGAKEEETGHESIYSLIFKYIKRLGAVS</sequence>
<reference evidence="1" key="1">
    <citation type="journal article" date="2023" name="Mol. Phylogenet. Evol.">
        <title>Genome-scale phylogeny and comparative genomics of the fungal order Sordariales.</title>
        <authorList>
            <person name="Hensen N."/>
            <person name="Bonometti L."/>
            <person name="Westerberg I."/>
            <person name="Brannstrom I.O."/>
            <person name="Guillou S."/>
            <person name="Cros-Aarteil S."/>
            <person name="Calhoun S."/>
            <person name="Haridas S."/>
            <person name="Kuo A."/>
            <person name="Mondo S."/>
            <person name="Pangilinan J."/>
            <person name="Riley R."/>
            <person name="LaButti K."/>
            <person name="Andreopoulos B."/>
            <person name="Lipzen A."/>
            <person name="Chen C."/>
            <person name="Yan M."/>
            <person name="Daum C."/>
            <person name="Ng V."/>
            <person name="Clum A."/>
            <person name="Steindorff A."/>
            <person name="Ohm R.A."/>
            <person name="Martin F."/>
            <person name="Silar P."/>
            <person name="Natvig D.O."/>
            <person name="Lalanne C."/>
            <person name="Gautier V."/>
            <person name="Ament-Velasquez S.L."/>
            <person name="Kruys A."/>
            <person name="Hutchinson M.I."/>
            <person name="Powell A.J."/>
            <person name="Barry K."/>
            <person name="Miller A.N."/>
            <person name="Grigoriev I.V."/>
            <person name="Debuchy R."/>
            <person name="Gladieux P."/>
            <person name="Hiltunen Thoren M."/>
            <person name="Johannesson H."/>
        </authorList>
    </citation>
    <scope>NUCLEOTIDE SEQUENCE</scope>
    <source>
        <strain evidence="1">CBS 168.71</strain>
    </source>
</reference>